<dbReference type="SFLD" id="SFLDG01129">
    <property type="entry name" value="C1.5:_HAD__Beta-PGM__Phosphata"/>
    <property type="match status" value="1"/>
</dbReference>
<evidence type="ECO:0000313" key="1">
    <source>
        <dbReference type="EMBL" id="QLI82757.1"/>
    </source>
</evidence>
<dbReference type="PANTHER" id="PTHR18901:SF38">
    <property type="entry name" value="PSEUDOURIDINE-5'-PHOSPHATASE"/>
    <property type="match status" value="1"/>
</dbReference>
<dbReference type="InterPro" id="IPR036412">
    <property type="entry name" value="HAD-like_sf"/>
</dbReference>
<dbReference type="RefSeq" id="WP_180306832.1">
    <property type="nucleotide sequence ID" value="NZ_CP058952.1"/>
</dbReference>
<keyword evidence="2" id="KW-1185">Reference proteome</keyword>
<evidence type="ECO:0000313" key="2">
    <source>
        <dbReference type="Proteomes" id="UP000510822"/>
    </source>
</evidence>
<protein>
    <submittedName>
        <fullName evidence="1">HAD family phosphatase</fullName>
    </submittedName>
</protein>
<dbReference type="Proteomes" id="UP000510822">
    <property type="component" value="Chromosome"/>
</dbReference>
<gene>
    <name evidence="1" type="ORF">HZU75_15195</name>
</gene>
<reference evidence="1 2" key="1">
    <citation type="journal article" date="2016" name="Int. J. Syst. Evol. Microbiol.">
        <title>Chitinibacter fontanus sp. nov., isolated from a spring.</title>
        <authorList>
            <person name="Sheu S.Y."/>
            <person name="Li Y.S."/>
            <person name="Young C.C."/>
            <person name="Chen W.M."/>
        </authorList>
    </citation>
    <scope>NUCLEOTIDE SEQUENCE [LARGE SCALE GENOMIC DNA]</scope>
    <source>
        <strain evidence="1 2">STM-7</strain>
    </source>
</reference>
<dbReference type="SFLD" id="SFLDG01135">
    <property type="entry name" value="C1.5.6:_HAD__Beta-PGM__Phospha"/>
    <property type="match status" value="1"/>
</dbReference>
<name>A0A7D5VB34_9NEIS</name>
<sequence length="229" mass="25064">MLTSQMPVTQHPTIVAAIFDMDGLLLDTERMALDCWHAAAKQLGHTIDPAVPLGMIGMHSSKTLAYLNEQLGSDFPSQRLRELTHEIYMSRSEQPIALRPGVLELFSWLEQHGIRKAVATSTRRSIAEHHLKQANLWSRIEFAVCGDEILHPKPAPDIYLSAIAQLGVTASACVVFEDSNFGAQAGHAAACRVIMVPDLRPAEAQTLALGLEIVSSLHEAQTRLNAELS</sequence>
<dbReference type="InterPro" id="IPR006439">
    <property type="entry name" value="HAD-SF_hydro_IA"/>
</dbReference>
<dbReference type="Pfam" id="PF13419">
    <property type="entry name" value="HAD_2"/>
    <property type="match status" value="1"/>
</dbReference>
<accession>A0A7D5VB34</accession>
<dbReference type="InterPro" id="IPR041492">
    <property type="entry name" value="HAD_2"/>
</dbReference>
<dbReference type="Gene3D" id="1.10.150.240">
    <property type="entry name" value="Putative phosphatase, domain 2"/>
    <property type="match status" value="1"/>
</dbReference>
<dbReference type="SUPFAM" id="SSF56784">
    <property type="entry name" value="HAD-like"/>
    <property type="match status" value="1"/>
</dbReference>
<dbReference type="SFLD" id="SFLDS00003">
    <property type="entry name" value="Haloacid_Dehalogenase"/>
    <property type="match status" value="1"/>
</dbReference>
<dbReference type="AlphaFoldDB" id="A0A7D5VB34"/>
<dbReference type="Gene3D" id="3.40.50.1000">
    <property type="entry name" value="HAD superfamily/HAD-like"/>
    <property type="match status" value="1"/>
</dbReference>
<dbReference type="NCBIfam" id="TIGR01509">
    <property type="entry name" value="HAD-SF-IA-v3"/>
    <property type="match status" value="1"/>
</dbReference>
<organism evidence="1 2">
    <name type="scientific">Chitinibacter fontanus</name>
    <dbReference type="NCBI Taxonomy" id="1737446"/>
    <lineage>
        <taxon>Bacteria</taxon>
        <taxon>Pseudomonadati</taxon>
        <taxon>Pseudomonadota</taxon>
        <taxon>Betaproteobacteria</taxon>
        <taxon>Neisseriales</taxon>
        <taxon>Chitinibacteraceae</taxon>
        <taxon>Chitinibacter</taxon>
    </lineage>
</organism>
<dbReference type="InterPro" id="IPR023198">
    <property type="entry name" value="PGP-like_dom2"/>
</dbReference>
<dbReference type="KEGG" id="cfon:HZU75_15195"/>
<proteinExistence type="predicted"/>
<dbReference type="InterPro" id="IPR023214">
    <property type="entry name" value="HAD_sf"/>
</dbReference>
<dbReference type="EMBL" id="CP058952">
    <property type="protein sequence ID" value="QLI82757.1"/>
    <property type="molecule type" value="Genomic_DNA"/>
</dbReference>
<dbReference type="PANTHER" id="PTHR18901">
    <property type="entry name" value="2-DEOXYGLUCOSE-6-PHOSPHATE PHOSPHATASE 2"/>
    <property type="match status" value="1"/>
</dbReference>